<accession>A0ABQ1V0S1</accession>
<reference evidence="2" key="1">
    <citation type="journal article" date="2019" name="Int. J. Syst. Evol. Microbiol.">
        <title>The Global Catalogue of Microorganisms (GCM) 10K type strain sequencing project: providing services to taxonomists for standard genome sequencing and annotation.</title>
        <authorList>
            <consortium name="The Broad Institute Genomics Platform"/>
            <consortium name="The Broad Institute Genome Sequencing Center for Infectious Disease"/>
            <person name="Wu L."/>
            <person name="Ma J."/>
        </authorList>
    </citation>
    <scope>NUCLEOTIDE SEQUENCE [LARGE SCALE GENOMIC DNA]</scope>
    <source>
        <strain evidence="2">CCM 7855</strain>
    </source>
</reference>
<evidence type="ECO:0000313" key="2">
    <source>
        <dbReference type="Proteomes" id="UP000632454"/>
    </source>
</evidence>
<dbReference type="InterPro" id="IPR009003">
    <property type="entry name" value="Peptidase_S1_PA"/>
</dbReference>
<dbReference type="RefSeq" id="WP_188490859.1">
    <property type="nucleotide sequence ID" value="NZ_BMCS01000002.1"/>
</dbReference>
<name>A0ABQ1V0S1_9NOCA</name>
<evidence type="ECO:0000313" key="1">
    <source>
        <dbReference type="EMBL" id="GGF32932.1"/>
    </source>
</evidence>
<dbReference type="EMBL" id="BMCS01000002">
    <property type="protein sequence ID" value="GGF32932.1"/>
    <property type="molecule type" value="Genomic_DNA"/>
</dbReference>
<organism evidence="1 2">
    <name type="scientific">Williamsia phyllosphaerae</name>
    <dbReference type="NCBI Taxonomy" id="885042"/>
    <lineage>
        <taxon>Bacteria</taxon>
        <taxon>Bacillati</taxon>
        <taxon>Actinomycetota</taxon>
        <taxon>Actinomycetes</taxon>
        <taxon>Mycobacteriales</taxon>
        <taxon>Nocardiaceae</taxon>
        <taxon>Williamsia</taxon>
    </lineage>
</organism>
<dbReference type="Pfam" id="PF13365">
    <property type="entry name" value="Trypsin_2"/>
    <property type="match status" value="1"/>
</dbReference>
<dbReference type="InterPro" id="IPR043504">
    <property type="entry name" value="Peptidase_S1_PA_chymotrypsin"/>
</dbReference>
<dbReference type="Gene3D" id="2.40.10.10">
    <property type="entry name" value="Trypsin-like serine proteases"/>
    <property type="match status" value="2"/>
</dbReference>
<comment type="caution">
    <text evidence="1">The sequence shown here is derived from an EMBL/GenBank/DDBJ whole genome shotgun (WGS) entry which is preliminary data.</text>
</comment>
<sequence length="246" mass="25488">MRHVLIFVVVVVASALIGGAASSTSIDVHANRRIGALFVGDTDRHTCTAESVHSRSGDLVLTAAHCLTGETGPITYVPAYRVSQAPFGEWTVTSVYLDPGWLTGQDVNRDYAVLRVRSDPTTAHRTLESVTGRGFTVGSFGIGRAVRVVGYGAGSGDTPIGCRGRTREARDSPTVTCRGLVDGTSGSPWMTGRTTTIGLVGGYNQGGCVSFISHSPVFDSDLTALIARADDGGPGDTAPSTGAAVC</sequence>
<dbReference type="SUPFAM" id="SSF50494">
    <property type="entry name" value="Trypsin-like serine proteases"/>
    <property type="match status" value="1"/>
</dbReference>
<evidence type="ECO:0008006" key="3">
    <source>
        <dbReference type="Google" id="ProtNLM"/>
    </source>
</evidence>
<dbReference type="PROSITE" id="PS00134">
    <property type="entry name" value="TRYPSIN_HIS"/>
    <property type="match status" value="1"/>
</dbReference>
<dbReference type="Proteomes" id="UP000632454">
    <property type="component" value="Unassembled WGS sequence"/>
</dbReference>
<dbReference type="InterPro" id="IPR018114">
    <property type="entry name" value="TRYPSIN_HIS"/>
</dbReference>
<gene>
    <name evidence="1" type="ORF">GCM10007298_31020</name>
</gene>
<proteinExistence type="predicted"/>
<protein>
    <recommendedName>
        <fullName evidence="3">Trypsin</fullName>
    </recommendedName>
</protein>
<keyword evidence="2" id="KW-1185">Reference proteome</keyword>